<evidence type="ECO:0000313" key="12">
    <source>
        <dbReference type="Proteomes" id="UP000595437"/>
    </source>
</evidence>
<accession>A0A7T8HGY6</accession>
<dbReference type="InterPro" id="IPR032401">
    <property type="entry name" value="EDC4_WD40"/>
</dbReference>
<dbReference type="Gene3D" id="2.130.10.10">
    <property type="entry name" value="YVTN repeat-like/Quinoprotein amine dehydrogenase"/>
    <property type="match status" value="1"/>
</dbReference>
<evidence type="ECO:0000256" key="3">
    <source>
        <dbReference type="ARBA" id="ARBA00022490"/>
    </source>
</evidence>
<dbReference type="OrthoDB" id="21128at2759"/>
<dbReference type="Gene3D" id="1.10.220.100">
    <property type="entry name" value="conserved c-terminal region of ge- 1"/>
    <property type="match status" value="1"/>
</dbReference>
<evidence type="ECO:0000259" key="9">
    <source>
        <dbReference type="Pfam" id="PF16529"/>
    </source>
</evidence>
<feature type="region of interest" description="Disordered" evidence="8">
    <location>
        <begin position="355"/>
        <end position="381"/>
    </location>
</feature>
<evidence type="ECO:0008006" key="13">
    <source>
        <dbReference type="Google" id="ProtNLM"/>
    </source>
</evidence>
<evidence type="ECO:0000313" key="11">
    <source>
        <dbReference type="EMBL" id="QQP49717.1"/>
    </source>
</evidence>
<gene>
    <name evidence="11" type="ORF">FKW44_010485</name>
</gene>
<keyword evidence="6 7" id="KW-0175">Coiled coil</keyword>
<dbReference type="Pfam" id="PF16529">
    <property type="entry name" value="Ge1_WD40"/>
    <property type="match status" value="1"/>
</dbReference>
<keyword evidence="5" id="KW-0677">Repeat</keyword>
<name>A0A7T8HGY6_CALRO</name>
<comment type="subcellular location">
    <subcellularLocation>
        <location evidence="1">Cytoplasm</location>
        <location evidence="1">P-body</location>
    </subcellularLocation>
</comment>
<feature type="region of interest" description="Disordered" evidence="8">
    <location>
        <begin position="274"/>
        <end position="298"/>
    </location>
</feature>
<evidence type="ECO:0000256" key="4">
    <source>
        <dbReference type="ARBA" id="ARBA00022574"/>
    </source>
</evidence>
<protein>
    <recommendedName>
        <fullName evidence="13">Enhancer of mRNA-decapping protein 4</fullName>
    </recommendedName>
</protein>
<evidence type="ECO:0000256" key="6">
    <source>
        <dbReference type="ARBA" id="ARBA00023054"/>
    </source>
</evidence>
<keyword evidence="12" id="KW-1185">Reference proteome</keyword>
<evidence type="ECO:0000259" key="10">
    <source>
        <dbReference type="Pfam" id="PF21289"/>
    </source>
</evidence>
<dbReference type="InterPro" id="IPR044938">
    <property type="entry name" value="EDC4_C_sf"/>
</dbReference>
<feature type="domain" description="Enhancer of mRNA-decapping protein 4 C-terminal" evidence="10">
    <location>
        <begin position="657"/>
        <end position="776"/>
    </location>
</feature>
<feature type="domain" description="Enhancer of mRNA-decapping protein 4 WD40 repeat region" evidence="9">
    <location>
        <begin position="3"/>
        <end position="176"/>
    </location>
</feature>
<feature type="region of interest" description="Disordered" evidence="8">
    <location>
        <begin position="413"/>
        <end position="448"/>
    </location>
</feature>
<proteinExistence type="inferred from homology"/>
<evidence type="ECO:0000256" key="1">
    <source>
        <dbReference type="ARBA" id="ARBA00004201"/>
    </source>
</evidence>
<evidence type="ECO:0000256" key="5">
    <source>
        <dbReference type="ARBA" id="ARBA00022737"/>
    </source>
</evidence>
<organism evidence="11 12">
    <name type="scientific">Caligus rogercresseyi</name>
    <name type="common">Sea louse</name>
    <dbReference type="NCBI Taxonomy" id="217165"/>
    <lineage>
        <taxon>Eukaryota</taxon>
        <taxon>Metazoa</taxon>
        <taxon>Ecdysozoa</taxon>
        <taxon>Arthropoda</taxon>
        <taxon>Crustacea</taxon>
        <taxon>Multicrustacea</taxon>
        <taxon>Hexanauplia</taxon>
        <taxon>Copepoda</taxon>
        <taxon>Siphonostomatoida</taxon>
        <taxon>Caligidae</taxon>
        <taxon>Caligus</taxon>
    </lineage>
</organism>
<keyword evidence="4" id="KW-0853">WD repeat</keyword>
<feature type="compositionally biased region" description="Pro residues" evidence="8">
    <location>
        <begin position="280"/>
        <end position="292"/>
    </location>
</feature>
<evidence type="ECO:0000256" key="7">
    <source>
        <dbReference type="SAM" id="Coils"/>
    </source>
</evidence>
<dbReference type="GO" id="GO:0031087">
    <property type="term" value="P:deadenylation-independent decapping of nuclear-transcribed mRNA"/>
    <property type="evidence" value="ECO:0007669"/>
    <property type="project" value="InterPro"/>
</dbReference>
<dbReference type="Pfam" id="PF21289">
    <property type="entry name" value="EDC4_C"/>
    <property type="match status" value="1"/>
</dbReference>
<evidence type="ECO:0000256" key="2">
    <source>
        <dbReference type="ARBA" id="ARBA00009639"/>
    </source>
</evidence>
<dbReference type="SUPFAM" id="SSF50978">
    <property type="entry name" value="WD40 repeat-like"/>
    <property type="match status" value="1"/>
</dbReference>
<feature type="coiled-coil region" evidence="7">
    <location>
        <begin position="456"/>
        <end position="500"/>
    </location>
</feature>
<dbReference type="InterPro" id="IPR049404">
    <property type="entry name" value="EDC4_C"/>
</dbReference>
<dbReference type="GO" id="GO:0000932">
    <property type="term" value="C:P-body"/>
    <property type="evidence" value="ECO:0007669"/>
    <property type="project" value="UniProtKB-SubCell"/>
</dbReference>
<dbReference type="AlphaFoldDB" id="A0A7T8HGY6"/>
<dbReference type="InterPro" id="IPR045152">
    <property type="entry name" value="EDC4-like"/>
</dbReference>
<feature type="compositionally biased region" description="Low complexity" evidence="8">
    <location>
        <begin position="418"/>
        <end position="432"/>
    </location>
</feature>
<dbReference type="EMBL" id="CP045896">
    <property type="protein sequence ID" value="QQP49717.1"/>
    <property type="molecule type" value="Genomic_DNA"/>
</dbReference>
<dbReference type="InterPro" id="IPR015943">
    <property type="entry name" value="WD40/YVTN_repeat-like_dom_sf"/>
</dbReference>
<keyword evidence="3" id="KW-0963">Cytoplasm</keyword>
<dbReference type="Gene3D" id="6.10.140.270">
    <property type="match status" value="1"/>
</dbReference>
<comment type="similarity">
    <text evidence="2">Belongs to the WD repeat EDC4 family.</text>
</comment>
<sequence length="787" mass="87841">MHDEDKSDEGLESLSLAISHKNSAEIISIKSVIREHGPAESSQAASKPHPITAIQISPDGTAVATASTDGVIQFFQIYFASGEPYGSNEVSSLFFLDDLTFENRKVLDFWSYALTGFNNNKGLMLWRCNDWTCMQVIRINSPVSMLKASLDLTSRILLLSDIVKMNLYVFKIEFTQGQMRIVSVAEFATLNPFFSIAIREAGDTTLSEDEDEDDFQEASEVLNESHSHRETNVIQLYLAYPRGLQECRIVYNNPPLPDFRIELINSLQARHGRQAIDDTPPAPSGAAQPPPVSGDLLPSREVQDILGDSTHELGEDIVVTECPFDDEVEIDVDEEGNDMTCDDMLKHLIKNMINKDPPEWEPEGIKSSSPPPPGGNVLSKSLDIGKDEEENKKFKNKKNNNSQHVSLNGSLQDSKLMSGQNNINNNVSSSSDSSDHLNPPSQPPSSSNELLLLKKMDEMLILIRKESEDLKKVKEDIKELKKMKSDNRAFNQRLRDHEKSIGNKIQSSLRPRCKSCLLRFKTPIGRIQFLDSLSTSLTDFLAPVMTESFKEVFMSVVVSAFERAIQSLFTQISTTFNKGLKDYESLVRAHLKESIGNEQANLVRELREGILQLNSEKNADIKRKKRIACKEALVRANTTSSEAESAAKSDVVVLHKIQMLLKESKYNEAFKVALSSNSLPIAVATCQMVDPGIIFGTETCPLEQSVILALIQHCATDLEEHTALKLRYLEEAIMNVDANYPPLEANANVFVAKVVQSMQSYIQAHPNTKFSKSLKLHLMAVKSFIKD</sequence>
<dbReference type="PANTHER" id="PTHR15598:SF5">
    <property type="entry name" value="ENHANCER OF MRNA-DECAPPING PROTEIN 4"/>
    <property type="match status" value="1"/>
</dbReference>
<dbReference type="Proteomes" id="UP000595437">
    <property type="component" value="Chromosome 7"/>
</dbReference>
<reference evidence="12" key="1">
    <citation type="submission" date="2021-01" db="EMBL/GenBank/DDBJ databases">
        <title>Caligus Genome Assembly.</title>
        <authorList>
            <person name="Gallardo-Escarate C."/>
        </authorList>
    </citation>
    <scope>NUCLEOTIDE SEQUENCE [LARGE SCALE GENOMIC DNA]</scope>
</reference>
<dbReference type="PANTHER" id="PTHR15598">
    <property type="entry name" value="ENHANCER OF MRNA-DECAPPING PROTEIN 4"/>
    <property type="match status" value="1"/>
</dbReference>
<dbReference type="InterPro" id="IPR036322">
    <property type="entry name" value="WD40_repeat_dom_sf"/>
</dbReference>
<evidence type="ECO:0000256" key="8">
    <source>
        <dbReference type="SAM" id="MobiDB-lite"/>
    </source>
</evidence>